<proteinExistence type="predicted"/>
<dbReference type="PROSITE" id="PS50003">
    <property type="entry name" value="PH_DOMAIN"/>
    <property type="match status" value="1"/>
</dbReference>
<name>A0A8H7RVR3_9FUNG</name>
<dbReference type="AlphaFoldDB" id="A0A8H7RVR3"/>
<evidence type="ECO:0000256" key="1">
    <source>
        <dbReference type="SAM" id="MobiDB-lite"/>
    </source>
</evidence>
<keyword evidence="4" id="KW-1185">Reference proteome</keyword>
<feature type="compositionally biased region" description="Low complexity" evidence="1">
    <location>
        <begin position="10"/>
        <end position="23"/>
    </location>
</feature>
<feature type="region of interest" description="Disordered" evidence="1">
    <location>
        <begin position="470"/>
        <end position="493"/>
    </location>
</feature>
<feature type="region of interest" description="Disordered" evidence="1">
    <location>
        <begin position="1"/>
        <end position="31"/>
    </location>
</feature>
<comment type="caution">
    <text evidence="3">The sequence shown here is derived from an EMBL/GenBank/DDBJ whole genome shotgun (WGS) entry which is preliminary data.</text>
</comment>
<evidence type="ECO:0000313" key="4">
    <source>
        <dbReference type="Proteomes" id="UP000646827"/>
    </source>
</evidence>
<feature type="compositionally biased region" description="Low complexity" evidence="1">
    <location>
        <begin position="109"/>
        <end position="129"/>
    </location>
</feature>
<feature type="compositionally biased region" description="Polar residues" evidence="1">
    <location>
        <begin position="484"/>
        <end position="493"/>
    </location>
</feature>
<accession>A0A8H7RVR3</accession>
<organism evidence="3 4">
    <name type="scientific">Circinella minor</name>
    <dbReference type="NCBI Taxonomy" id="1195481"/>
    <lineage>
        <taxon>Eukaryota</taxon>
        <taxon>Fungi</taxon>
        <taxon>Fungi incertae sedis</taxon>
        <taxon>Mucoromycota</taxon>
        <taxon>Mucoromycotina</taxon>
        <taxon>Mucoromycetes</taxon>
        <taxon>Mucorales</taxon>
        <taxon>Lichtheimiaceae</taxon>
        <taxon>Circinella</taxon>
    </lineage>
</organism>
<dbReference type="EMBL" id="JAEPRB010000367">
    <property type="protein sequence ID" value="KAG2216721.1"/>
    <property type="molecule type" value="Genomic_DNA"/>
</dbReference>
<dbReference type="InterPro" id="IPR001849">
    <property type="entry name" value="PH_domain"/>
</dbReference>
<gene>
    <name evidence="3" type="ORF">INT45_013832</name>
</gene>
<feature type="domain" description="PH" evidence="2">
    <location>
        <begin position="306"/>
        <end position="430"/>
    </location>
</feature>
<feature type="non-terminal residue" evidence="3">
    <location>
        <position position="1"/>
    </location>
</feature>
<evidence type="ECO:0000259" key="2">
    <source>
        <dbReference type="PROSITE" id="PS50003"/>
    </source>
</evidence>
<protein>
    <recommendedName>
        <fullName evidence="2">PH domain-containing protein</fullName>
    </recommendedName>
</protein>
<feature type="compositionally biased region" description="Acidic residues" evidence="1">
    <location>
        <begin position="474"/>
        <end position="483"/>
    </location>
</feature>
<feature type="region of interest" description="Disordered" evidence="1">
    <location>
        <begin position="104"/>
        <end position="130"/>
    </location>
</feature>
<reference evidence="3 4" key="1">
    <citation type="submission" date="2020-12" db="EMBL/GenBank/DDBJ databases">
        <title>Metabolic potential, ecology and presence of endohyphal bacteria is reflected in genomic diversity of Mucoromycotina.</title>
        <authorList>
            <person name="Muszewska A."/>
            <person name="Okrasinska A."/>
            <person name="Steczkiewicz K."/>
            <person name="Drgas O."/>
            <person name="Orlowska M."/>
            <person name="Perlinska-Lenart U."/>
            <person name="Aleksandrzak-Piekarczyk T."/>
            <person name="Szatraj K."/>
            <person name="Zielenkiewicz U."/>
            <person name="Pilsyk S."/>
            <person name="Malc E."/>
            <person name="Mieczkowski P."/>
            <person name="Kruszewska J.S."/>
            <person name="Biernat P."/>
            <person name="Pawlowska J."/>
        </authorList>
    </citation>
    <scope>NUCLEOTIDE SEQUENCE [LARGE SCALE GENOMIC DNA]</scope>
    <source>
        <strain evidence="3 4">CBS 142.35</strain>
    </source>
</reference>
<dbReference type="CDD" id="cd00821">
    <property type="entry name" value="PH"/>
    <property type="match status" value="1"/>
</dbReference>
<dbReference type="Proteomes" id="UP000646827">
    <property type="component" value="Unassembled WGS sequence"/>
</dbReference>
<sequence length="493" mass="54533">MPDYPTVKNPLLPSSPSISTSSPRRLGTGGASTSLTIKGLSSASFRNFFSKSFHQLSTAGTQIRLGGTSHKRIGPSTSFTADTKKRPNLTTKISGTVLSTSSTQVATQIGGTNSSGRSSNNNNKNYKNGTIGGSDPVVHYNGPCDTLDQLPAEKLAWVKREPVSAEGLRHPLLDCSGSIVLRKPITRSQTFPLVQQPISVAVPKATFYLRGKKRESNVHVINFFSDIDQPTNAILKVFTQQKPSLFNARAHLQEETMIGKEEFRISVQPGDKVLRRITLGSAPACQLLVIYGTYVSSGAQVLLDNKSIYAGYITVYIRGRATPKWERFWASLHGTRLLLYDFEFKESRPPSYEIPLDYFVHVSHPPTDDDERQVDVGSLGLALQFTEKALHKHDLRYLEETTLFECRMYVLPDSMTASRDWEQALAYVATLLNQYRDMENARGTSISTLSYSTTSSYELDGGSYYSGYESAFGSDDDDDDDDFATNTVPSKFM</sequence>
<evidence type="ECO:0000313" key="3">
    <source>
        <dbReference type="EMBL" id="KAG2216721.1"/>
    </source>
</evidence>
<dbReference type="OrthoDB" id="2261218at2759"/>